<protein>
    <recommendedName>
        <fullName evidence="4">Rap1a immunity protein domain-containing protein</fullName>
    </recommendedName>
</protein>
<reference evidence="2" key="1">
    <citation type="submission" date="2022-07" db="EMBL/GenBank/DDBJ databases">
        <title>Sphingomonas sp. nov., a novel bacterium isolated from the north slope of the Mount Everest.</title>
        <authorList>
            <person name="Cui X."/>
            <person name="Liu Y."/>
        </authorList>
    </citation>
    <scope>NUCLEOTIDE SEQUENCE</scope>
    <source>
        <strain evidence="2">S5-59</strain>
    </source>
</reference>
<gene>
    <name evidence="2" type="ORF">NMP03_11830</name>
</gene>
<feature type="chain" id="PRO_5046761485" description="Rap1a immunity protein domain-containing protein" evidence="1">
    <location>
        <begin position="22"/>
        <end position="125"/>
    </location>
</feature>
<evidence type="ECO:0008006" key="4">
    <source>
        <dbReference type="Google" id="ProtNLM"/>
    </source>
</evidence>
<dbReference type="Proteomes" id="UP001058533">
    <property type="component" value="Chromosome"/>
</dbReference>
<dbReference type="RefSeq" id="WP_256505617.1">
    <property type="nucleotide sequence ID" value="NZ_CP101740.1"/>
</dbReference>
<keyword evidence="3" id="KW-1185">Reference proteome</keyword>
<feature type="signal peptide" evidence="1">
    <location>
        <begin position="1"/>
        <end position="21"/>
    </location>
</feature>
<evidence type="ECO:0000313" key="2">
    <source>
        <dbReference type="EMBL" id="UUL81878.1"/>
    </source>
</evidence>
<evidence type="ECO:0000256" key="1">
    <source>
        <dbReference type="SAM" id="SignalP"/>
    </source>
</evidence>
<organism evidence="2 3">
    <name type="scientific">Sphingomonas qomolangmaensis</name>
    <dbReference type="NCBI Taxonomy" id="2918765"/>
    <lineage>
        <taxon>Bacteria</taxon>
        <taxon>Pseudomonadati</taxon>
        <taxon>Pseudomonadota</taxon>
        <taxon>Alphaproteobacteria</taxon>
        <taxon>Sphingomonadales</taxon>
        <taxon>Sphingomonadaceae</taxon>
        <taxon>Sphingomonas</taxon>
    </lineage>
</organism>
<accession>A0ABY5L744</accession>
<proteinExistence type="predicted"/>
<sequence length="125" mass="13137">MRAIKLTFALTLVVLPATAQAMSVAEFLAKANALKAKGIMAIGSPDIGLLKTEMEMIGAAYRTDVEGARAAGRTPHSCPPPKGSAKAKLGGKAFLADLQAIPAAQARTTSMKDAFYAIMRKRFPC</sequence>
<name>A0ABY5L744_9SPHN</name>
<keyword evidence="1" id="KW-0732">Signal</keyword>
<dbReference type="EMBL" id="CP101740">
    <property type="protein sequence ID" value="UUL81878.1"/>
    <property type="molecule type" value="Genomic_DNA"/>
</dbReference>
<evidence type="ECO:0000313" key="3">
    <source>
        <dbReference type="Proteomes" id="UP001058533"/>
    </source>
</evidence>